<feature type="domain" description="Ion transport" evidence="10">
    <location>
        <begin position="861"/>
        <end position="1069"/>
    </location>
</feature>
<dbReference type="Pfam" id="PF00520">
    <property type="entry name" value="Ion_trans"/>
    <property type="match status" value="1"/>
</dbReference>
<accession>A0A818BZT9</accession>
<name>A0A818BZT9_9BILA</name>
<evidence type="ECO:0000256" key="9">
    <source>
        <dbReference type="SAM" id="Phobius"/>
    </source>
</evidence>
<keyword evidence="2" id="KW-0813">Transport</keyword>
<keyword evidence="3 9" id="KW-0812">Transmembrane</keyword>
<evidence type="ECO:0000256" key="2">
    <source>
        <dbReference type="ARBA" id="ARBA00022448"/>
    </source>
</evidence>
<feature type="transmembrane region" description="Helical" evidence="9">
    <location>
        <begin position="1084"/>
        <end position="1104"/>
    </location>
</feature>
<dbReference type="Pfam" id="PF18139">
    <property type="entry name" value="LSDAT_euk"/>
    <property type="match status" value="1"/>
</dbReference>
<organism evidence="13 14">
    <name type="scientific">Rotaria socialis</name>
    <dbReference type="NCBI Taxonomy" id="392032"/>
    <lineage>
        <taxon>Eukaryota</taxon>
        <taxon>Metazoa</taxon>
        <taxon>Spiralia</taxon>
        <taxon>Gnathifera</taxon>
        <taxon>Rotifera</taxon>
        <taxon>Eurotatoria</taxon>
        <taxon>Bdelloidea</taxon>
        <taxon>Philodinida</taxon>
        <taxon>Philodinidae</taxon>
        <taxon>Rotaria</taxon>
    </lineage>
</organism>
<evidence type="ECO:0000313" key="13">
    <source>
        <dbReference type="EMBL" id="CAF3425348.1"/>
    </source>
</evidence>
<feature type="region of interest" description="Disordered" evidence="8">
    <location>
        <begin position="1155"/>
        <end position="1174"/>
    </location>
</feature>
<gene>
    <name evidence="13" type="ORF">GRG538_LOCUS12145</name>
</gene>
<protein>
    <recommendedName>
        <fullName evidence="15">TRPM SLOG domain-containing protein</fullName>
    </recommendedName>
</protein>
<evidence type="ECO:0000313" key="14">
    <source>
        <dbReference type="Proteomes" id="UP000663872"/>
    </source>
</evidence>
<keyword evidence="6 9" id="KW-0472">Membrane</keyword>
<dbReference type="GO" id="GO:0005886">
    <property type="term" value="C:plasma membrane"/>
    <property type="evidence" value="ECO:0007669"/>
    <property type="project" value="TreeGrafter"/>
</dbReference>
<dbReference type="PANTHER" id="PTHR13800">
    <property type="entry name" value="TRANSIENT RECEPTOR POTENTIAL CATION CHANNEL, SUBFAMILY M, MEMBER 6"/>
    <property type="match status" value="1"/>
</dbReference>
<dbReference type="InterPro" id="IPR057366">
    <property type="entry name" value="TRPM-like"/>
</dbReference>
<evidence type="ECO:0000256" key="1">
    <source>
        <dbReference type="ARBA" id="ARBA00004141"/>
    </source>
</evidence>
<feature type="domain" description="TRPM SLOG" evidence="11">
    <location>
        <begin position="61"/>
        <end position="297"/>
    </location>
</feature>
<dbReference type="EMBL" id="CAJNYT010001705">
    <property type="protein sequence ID" value="CAF3425348.1"/>
    <property type="molecule type" value="Genomic_DNA"/>
</dbReference>
<keyword evidence="7" id="KW-0407">Ion channel</keyword>
<dbReference type="InterPro" id="IPR041491">
    <property type="entry name" value="TRPM_SLOG"/>
</dbReference>
<reference evidence="13" key="1">
    <citation type="submission" date="2021-02" db="EMBL/GenBank/DDBJ databases">
        <authorList>
            <person name="Nowell W R."/>
        </authorList>
    </citation>
    <scope>NUCLEOTIDE SEQUENCE</scope>
</reference>
<dbReference type="InterPro" id="IPR005821">
    <property type="entry name" value="Ion_trans_dom"/>
</dbReference>
<dbReference type="GO" id="GO:0005261">
    <property type="term" value="F:monoatomic cation channel activity"/>
    <property type="evidence" value="ECO:0007669"/>
    <property type="project" value="TreeGrafter"/>
</dbReference>
<comment type="subcellular location">
    <subcellularLocation>
        <location evidence="1">Membrane</location>
        <topology evidence="1">Multi-pass membrane protein</topology>
    </subcellularLocation>
</comment>
<keyword evidence="4 9" id="KW-1133">Transmembrane helix</keyword>
<feature type="transmembrane region" description="Helical" evidence="9">
    <location>
        <begin position="929"/>
        <end position="951"/>
    </location>
</feature>
<evidence type="ECO:0008006" key="15">
    <source>
        <dbReference type="Google" id="ProtNLM"/>
    </source>
</evidence>
<dbReference type="Pfam" id="PF25508">
    <property type="entry name" value="TRPM2"/>
    <property type="match status" value="1"/>
</dbReference>
<feature type="transmembrane region" description="Helical" evidence="9">
    <location>
        <begin position="895"/>
        <end position="917"/>
    </location>
</feature>
<evidence type="ECO:0000256" key="3">
    <source>
        <dbReference type="ARBA" id="ARBA00022692"/>
    </source>
</evidence>
<comment type="caution">
    <text evidence="13">The sequence shown here is derived from an EMBL/GenBank/DDBJ whole genome shotgun (WGS) entry which is preliminary data.</text>
</comment>
<feature type="compositionally biased region" description="Basic and acidic residues" evidence="8">
    <location>
        <begin position="1155"/>
        <end position="1164"/>
    </location>
</feature>
<evidence type="ECO:0000256" key="5">
    <source>
        <dbReference type="ARBA" id="ARBA00023065"/>
    </source>
</evidence>
<feature type="transmembrane region" description="Helical" evidence="9">
    <location>
        <begin position="972"/>
        <end position="992"/>
    </location>
</feature>
<evidence type="ECO:0000259" key="11">
    <source>
        <dbReference type="Pfam" id="PF18139"/>
    </source>
</evidence>
<dbReference type="PANTHER" id="PTHR13800:SF1">
    <property type="entry name" value="TRANSIENT RECEPTOR POTENTIAL CATION CHANNEL TRPM"/>
    <property type="match status" value="1"/>
</dbReference>
<evidence type="ECO:0000256" key="4">
    <source>
        <dbReference type="ARBA" id="ARBA00022989"/>
    </source>
</evidence>
<feature type="domain" description="TRPM-like" evidence="12">
    <location>
        <begin position="443"/>
        <end position="697"/>
    </location>
</feature>
<evidence type="ECO:0000256" key="8">
    <source>
        <dbReference type="SAM" id="MobiDB-lite"/>
    </source>
</evidence>
<sequence length="1284" mass="147373">MFPVQDSSTISSATFLFENATKILSTFIPENHRRNILKSYEAINVKSFGTITFSDNKTNQAQFICIPPDASIKDVKELMFRRWCTEPPSLVISIAGGARDYHMKPALLRAFERGLLKVANTTGAWIITNGMNTGIVKLVGKIFQANPNCSRPIHLIGITDLGCVSDSHQLNVHGANVRYVESCSQETGQVAIEPNHTEFIFVDDESEQQNGGVIKFRYDLERAISGGLLAPRSTSNSDHSFQSLSDLVPGVLLVVEGDLNTVRTVYDAVVRNSIPVIFIDGSGLCCDLFAETLRLYEKYYARIQCTQSFLKSSPASVQRFDDELKDKIREALGATFFEISDIGNGEKIDENTATTDESTRHESDSNDYFELIYECIKTRRKLLNVIRLNARNLVEPDMDIAILRAVLNAISTSESRITDKQRKYEQFCLALEWNRIDIVKDHIMTREEDWENEELTSLFEIALNRNQGDFVKLFLDRYTPLTGLFQNNNKLALLYANSMKVHHDILVGDDDPLRTIYEEIIQPLIGDFFDIDVALRRRKDSSDTMLTIEHFVALACSPSPRRSREYQNSTSTGCAGDLLSEGHSNCPVDIDKELFLWSVITDQGDISLLFWARGKNKICTALIAVIVYRHLARKTDDNRYYQLADQFENLAVEILDRFYQGNARACAKAIIRQIPVYGNVTWLKLAVKAEAIQFIAHRAVQDVLDDIWFGYIDQQESQTKVIFSTFMLWYSGFLRYHDEFVKTNEQTTYLDCSLGKSYLSKTKQWLERPKDDIQLRFMHDLENVNNVSVDFIDMGCFKKTKIRVSRYFGNILRFIRAPYVKYLYNLSDTDENVNVTQSIYDDENEINATVPYGLQKHDHLAFKEYILLLWNSTVLCEIFRQFCSAKTQSVHNKMIIYFDLFWNRLTILAVVLFYVGFTLRFIPSAGCFYAARIVFAVDLGLWFILTLNIVSVIKRIGPKLVMIGELVHDLQFFMVMLTVFILGFGVSSYSLIYGTKELTWNLPREIINLVYWQIFEELHALQTNENNYKANGYAVFILLAIFIVIVSIILVNLLIAMFSNTYNRVQEDTDRIWNFQRYQLICEYLYRPLLPAPFILLSYLWRFILYTLSRCIRSACLKAIYEQHIMRTKYEITVDEKFAANIETTEDALGDEVYHNFSKPDRQPRTKSAIGDKNSTSPQEIILQKIGTLENEVKASRGEQAQVLNYLDCLMDAINITNTDLIRMLERRCLHDRNEPVDGTAIQTNDSRRQVQQRSLIDELNHSDTAPLNVSISANSKLILSHNT</sequence>
<evidence type="ECO:0000256" key="7">
    <source>
        <dbReference type="ARBA" id="ARBA00023303"/>
    </source>
</evidence>
<evidence type="ECO:0000259" key="12">
    <source>
        <dbReference type="Pfam" id="PF25508"/>
    </source>
</evidence>
<feature type="transmembrane region" description="Helical" evidence="9">
    <location>
        <begin position="1033"/>
        <end position="1055"/>
    </location>
</feature>
<evidence type="ECO:0000256" key="6">
    <source>
        <dbReference type="ARBA" id="ARBA00023136"/>
    </source>
</evidence>
<proteinExistence type="predicted"/>
<dbReference type="GO" id="GO:0030001">
    <property type="term" value="P:metal ion transport"/>
    <property type="evidence" value="ECO:0007669"/>
    <property type="project" value="TreeGrafter"/>
</dbReference>
<keyword evidence="5" id="KW-0406">Ion transport</keyword>
<dbReference type="InterPro" id="IPR050927">
    <property type="entry name" value="TRPM"/>
</dbReference>
<evidence type="ECO:0000259" key="10">
    <source>
        <dbReference type="Pfam" id="PF00520"/>
    </source>
</evidence>
<dbReference type="Proteomes" id="UP000663872">
    <property type="component" value="Unassembled WGS sequence"/>
</dbReference>